<accession>A0A1B9GF81</accession>
<reference evidence="2" key="1">
    <citation type="submission" date="2013-07" db="EMBL/GenBank/DDBJ databases">
        <title>The Genome Sequence of Cryptococcus bestiolae CBS10118.</title>
        <authorList>
            <consortium name="The Broad Institute Genome Sequencing Platform"/>
            <person name="Cuomo C."/>
            <person name="Litvintseva A."/>
            <person name="Chen Y."/>
            <person name="Heitman J."/>
            <person name="Sun S."/>
            <person name="Springer D."/>
            <person name="Dromer F."/>
            <person name="Young S.K."/>
            <person name="Zeng Q."/>
            <person name="Gargeya S."/>
            <person name="Fitzgerald M."/>
            <person name="Abouelleil A."/>
            <person name="Alvarado L."/>
            <person name="Berlin A.M."/>
            <person name="Chapman S.B."/>
            <person name="Dewar J."/>
            <person name="Goldberg J."/>
            <person name="Griggs A."/>
            <person name="Gujja S."/>
            <person name="Hansen M."/>
            <person name="Howarth C."/>
            <person name="Imamovic A."/>
            <person name="Larimer J."/>
            <person name="McCowan C."/>
            <person name="Murphy C."/>
            <person name="Pearson M."/>
            <person name="Priest M."/>
            <person name="Roberts A."/>
            <person name="Saif S."/>
            <person name="Shea T."/>
            <person name="Sykes S."/>
            <person name="Wortman J."/>
            <person name="Nusbaum C."/>
            <person name="Birren B."/>
        </authorList>
    </citation>
    <scope>NUCLEOTIDE SEQUENCE [LARGE SCALE GENOMIC DNA]</scope>
    <source>
        <strain evidence="2">CBS 10118</strain>
    </source>
</reference>
<dbReference type="GeneID" id="30205613"/>
<gene>
    <name evidence="2" type="ORF">I302_01214</name>
    <name evidence="3" type="ORF">I302_102524</name>
</gene>
<reference evidence="2" key="3">
    <citation type="submission" date="2014-01" db="EMBL/GenBank/DDBJ databases">
        <title>Evolution of pathogenesis and genome organization in the Tremellales.</title>
        <authorList>
            <person name="Cuomo C."/>
            <person name="Litvintseva A."/>
            <person name="Heitman J."/>
            <person name="Chen Y."/>
            <person name="Sun S."/>
            <person name="Springer D."/>
            <person name="Dromer F."/>
            <person name="Young S."/>
            <person name="Zeng Q."/>
            <person name="Chapman S."/>
            <person name="Gujja S."/>
            <person name="Saif S."/>
            <person name="Birren B."/>
        </authorList>
    </citation>
    <scope>NUCLEOTIDE SEQUENCE</scope>
    <source>
        <strain evidence="2">CBS 10118</strain>
    </source>
</reference>
<feature type="compositionally biased region" description="Low complexity" evidence="1">
    <location>
        <begin position="92"/>
        <end position="105"/>
    </location>
</feature>
<feature type="region of interest" description="Disordered" evidence="1">
    <location>
        <begin position="21"/>
        <end position="111"/>
    </location>
</feature>
<dbReference type="VEuPathDB" id="FungiDB:I302_01214"/>
<proteinExistence type="predicted"/>
<reference evidence="3" key="2">
    <citation type="submission" date="2013-07" db="EMBL/GenBank/DDBJ databases">
        <authorList>
            <consortium name="The Broad Institute Genome Sequencing Platform"/>
            <person name="Cuomo C."/>
            <person name="Litvintseva A."/>
            <person name="Chen Y."/>
            <person name="Heitman J."/>
            <person name="Sun S."/>
            <person name="Springer D."/>
            <person name="Dromer F."/>
            <person name="Young S.K."/>
            <person name="Zeng Q."/>
            <person name="Gargeya S."/>
            <person name="Fitzgerald M."/>
            <person name="Abouelleil A."/>
            <person name="Alvarado L."/>
            <person name="Berlin A.M."/>
            <person name="Chapman S.B."/>
            <person name="Dewar J."/>
            <person name="Goldberg J."/>
            <person name="Griggs A."/>
            <person name="Gujja S."/>
            <person name="Hansen M."/>
            <person name="Howarth C."/>
            <person name="Imamovic A."/>
            <person name="Larimer J."/>
            <person name="McCowan C."/>
            <person name="Murphy C."/>
            <person name="Pearson M."/>
            <person name="Priest M."/>
            <person name="Roberts A."/>
            <person name="Saif S."/>
            <person name="Shea T."/>
            <person name="Sykes S."/>
            <person name="Wortman J."/>
            <person name="Nusbaum C."/>
            <person name="Birren B."/>
        </authorList>
    </citation>
    <scope>NUCLEOTIDE SEQUENCE</scope>
    <source>
        <strain evidence="3">CBS 10118</strain>
    </source>
</reference>
<keyword evidence="4" id="KW-1185">Reference proteome</keyword>
<reference evidence="3" key="4">
    <citation type="submission" date="2024-02" db="EMBL/GenBank/DDBJ databases">
        <title>Comparative genomics of Cryptococcus and Kwoniella reveals pathogenesis evolution and contrasting modes of karyotype evolution via chromosome fusion or intercentromeric recombination.</title>
        <authorList>
            <person name="Coelho M.A."/>
            <person name="David-Palma M."/>
            <person name="Shea T."/>
            <person name="Bowers K."/>
            <person name="McGinley-Smith S."/>
            <person name="Mohammad A.W."/>
            <person name="Gnirke A."/>
            <person name="Yurkov A.M."/>
            <person name="Nowrousian M."/>
            <person name="Sun S."/>
            <person name="Cuomo C.A."/>
            <person name="Heitman J."/>
        </authorList>
    </citation>
    <scope>NUCLEOTIDE SEQUENCE</scope>
    <source>
        <strain evidence="3">CBS 10118</strain>
    </source>
</reference>
<evidence type="ECO:0000256" key="1">
    <source>
        <dbReference type="SAM" id="MobiDB-lite"/>
    </source>
</evidence>
<evidence type="ECO:0000313" key="4">
    <source>
        <dbReference type="Proteomes" id="UP000092730"/>
    </source>
</evidence>
<dbReference type="Proteomes" id="UP000092730">
    <property type="component" value="Chromosome 1"/>
</dbReference>
<dbReference type="EMBL" id="KI894018">
    <property type="protein sequence ID" value="OCF29702.1"/>
    <property type="molecule type" value="Genomic_DNA"/>
</dbReference>
<evidence type="ECO:0000313" key="2">
    <source>
        <dbReference type="EMBL" id="OCF29702.1"/>
    </source>
</evidence>
<organism evidence="2">
    <name type="scientific">Kwoniella bestiolae CBS 10118</name>
    <dbReference type="NCBI Taxonomy" id="1296100"/>
    <lineage>
        <taxon>Eukaryota</taxon>
        <taxon>Fungi</taxon>
        <taxon>Dikarya</taxon>
        <taxon>Basidiomycota</taxon>
        <taxon>Agaricomycotina</taxon>
        <taxon>Tremellomycetes</taxon>
        <taxon>Tremellales</taxon>
        <taxon>Cryptococcaceae</taxon>
        <taxon>Kwoniella</taxon>
    </lineage>
</organism>
<protein>
    <submittedName>
        <fullName evidence="2">Uncharacterized protein</fullName>
    </submittedName>
</protein>
<dbReference type="EMBL" id="CP144541">
    <property type="protein sequence ID" value="WVW80539.1"/>
    <property type="molecule type" value="Genomic_DNA"/>
</dbReference>
<dbReference type="KEGG" id="kbi:30205613"/>
<feature type="compositionally biased region" description="Gly residues" evidence="1">
    <location>
        <begin position="50"/>
        <end position="63"/>
    </location>
</feature>
<sequence>MFRGEDPSLDFMDEYIARQFGKAGPSGVKSDLTQGTTPIGLAGKEEGDGDGGIGQEMGEGGGFEQVQAEKTDEEEEEEGSKAEGGESGGSKDGTSPTQVSAGNEAEVAEEEYSIEVVVTLVSFVPAPKRTE</sequence>
<dbReference type="RefSeq" id="XP_019050772.1">
    <property type="nucleotide sequence ID" value="XM_019187894.1"/>
</dbReference>
<dbReference type="AlphaFoldDB" id="A0A1B9GF81"/>
<name>A0A1B9GF81_9TREE</name>
<evidence type="ECO:0000313" key="3">
    <source>
        <dbReference type="EMBL" id="WVW80539.1"/>
    </source>
</evidence>